<gene>
    <name evidence="4" type="primary">LOC111105297</name>
</gene>
<dbReference type="AlphaFoldDB" id="A0A8B8AVS5"/>
<dbReference type="GeneID" id="111105297"/>
<feature type="signal peptide" evidence="2">
    <location>
        <begin position="1"/>
        <end position="22"/>
    </location>
</feature>
<keyword evidence="1" id="KW-1133">Transmembrane helix</keyword>
<dbReference type="OrthoDB" id="6210323at2759"/>
<reference evidence="4" key="1">
    <citation type="submission" date="2025-08" db="UniProtKB">
        <authorList>
            <consortium name="RefSeq"/>
        </authorList>
    </citation>
    <scope>IDENTIFICATION</scope>
    <source>
        <tissue evidence="4">Whole sample</tissue>
    </source>
</reference>
<evidence type="ECO:0000313" key="4">
    <source>
        <dbReference type="RefSeq" id="XP_022295206.1"/>
    </source>
</evidence>
<sequence length="361" mass="39606">MVVHIIFVLMLSSHHFNFKVLGQNACNENKNVLNSCDGSIASNDDIYIDFGVIKSQCSCTVEHINNVNAIYTLSEYPGYIGCGTGIQITQSNNDIETLICSNDSPGNVFTNLSTTVELKNVYNSSVGGNDVYCLHVDTNVASHIVKGSCGRSATNLPMTSTDLSRNPTKIISSHLTEKDTGRTEAFTSTSYLYPVEETSIPPGNTVKVTTVKDNLILIIAVAAGALLILIVIIALTVKIIRHRDKNKLLNMPLKDEVTDDLYSQRVHLQPENALPLSTESNKTLNSNPYSEVVNRGSGLWVVENTLYKSADNVINDNDNNGTEKELVVANTVYYSEINDNENNGTLKLNMDFVYDYAHAID</sequence>
<protein>
    <submittedName>
        <fullName evidence="4">Uncharacterized protein LOC111105297</fullName>
    </submittedName>
</protein>
<keyword evidence="1" id="KW-0472">Membrane</keyword>
<dbReference type="RefSeq" id="XP_022295206.1">
    <property type="nucleotide sequence ID" value="XM_022439498.1"/>
</dbReference>
<accession>A0A8B8AVS5</accession>
<keyword evidence="1" id="KW-0812">Transmembrane</keyword>
<name>A0A8B8AVS5_CRAVI</name>
<organism evidence="3 4">
    <name type="scientific">Crassostrea virginica</name>
    <name type="common">Eastern oyster</name>
    <dbReference type="NCBI Taxonomy" id="6565"/>
    <lineage>
        <taxon>Eukaryota</taxon>
        <taxon>Metazoa</taxon>
        <taxon>Spiralia</taxon>
        <taxon>Lophotrochozoa</taxon>
        <taxon>Mollusca</taxon>
        <taxon>Bivalvia</taxon>
        <taxon>Autobranchia</taxon>
        <taxon>Pteriomorphia</taxon>
        <taxon>Ostreida</taxon>
        <taxon>Ostreoidea</taxon>
        <taxon>Ostreidae</taxon>
        <taxon>Crassostrea</taxon>
    </lineage>
</organism>
<dbReference type="KEGG" id="cvn:111105297"/>
<evidence type="ECO:0000256" key="1">
    <source>
        <dbReference type="SAM" id="Phobius"/>
    </source>
</evidence>
<dbReference type="Proteomes" id="UP000694844">
    <property type="component" value="Chromosome 7"/>
</dbReference>
<evidence type="ECO:0000313" key="3">
    <source>
        <dbReference type="Proteomes" id="UP000694844"/>
    </source>
</evidence>
<keyword evidence="2" id="KW-0732">Signal</keyword>
<keyword evidence="3" id="KW-1185">Reference proteome</keyword>
<proteinExistence type="predicted"/>
<feature type="transmembrane region" description="Helical" evidence="1">
    <location>
        <begin position="215"/>
        <end position="237"/>
    </location>
</feature>
<evidence type="ECO:0000256" key="2">
    <source>
        <dbReference type="SAM" id="SignalP"/>
    </source>
</evidence>
<feature type="chain" id="PRO_5034465462" evidence="2">
    <location>
        <begin position="23"/>
        <end position="361"/>
    </location>
</feature>